<feature type="binding site" evidence="5">
    <location>
        <position position="163"/>
    </location>
    <ligand>
        <name>S-adenosyl-L-methionine</name>
        <dbReference type="ChEBI" id="CHEBI:59789"/>
    </ligand>
</feature>
<dbReference type="PaxDb" id="522772-Dacet_2987"/>
<dbReference type="InterPro" id="IPR001678">
    <property type="entry name" value="MeTrfase_RsmB-F_NOP2_dom"/>
</dbReference>
<evidence type="ECO:0000313" key="8">
    <source>
        <dbReference type="Proteomes" id="UP000002012"/>
    </source>
</evidence>
<dbReference type="PANTHER" id="PTHR22807:SF30">
    <property type="entry name" value="28S RRNA (CYTOSINE(4447)-C(5))-METHYLTRANSFERASE-RELATED"/>
    <property type="match status" value="1"/>
</dbReference>
<evidence type="ECO:0000256" key="3">
    <source>
        <dbReference type="ARBA" id="ARBA00022691"/>
    </source>
</evidence>
<dbReference type="GO" id="GO:0001510">
    <property type="term" value="P:RNA methylation"/>
    <property type="evidence" value="ECO:0007669"/>
    <property type="project" value="InterPro"/>
</dbReference>
<dbReference type="PANTHER" id="PTHR22807">
    <property type="entry name" value="NOP2 YEAST -RELATED NOL1/NOP2/FMU SUN DOMAIN-CONTAINING"/>
    <property type="match status" value="1"/>
</dbReference>
<keyword evidence="3 5" id="KW-0949">S-adenosyl-L-methionine</keyword>
<dbReference type="EMBL" id="CP001968">
    <property type="protein sequence ID" value="ADD69737.1"/>
    <property type="molecule type" value="Genomic_DNA"/>
</dbReference>
<evidence type="ECO:0000313" key="7">
    <source>
        <dbReference type="EMBL" id="ADD69737.1"/>
    </source>
</evidence>
<dbReference type="STRING" id="522772.Dacet_2987"/>
<dbReference type="FunCoup" id="D4H733">
    <property type="interactions" value="142"/>
</dbReference>
<evidence type="ECO:0000256" key="1">
    <source>
        <dbReference type="ARBA" id="ARBA00022603"/>
    </source>
</evidence>
<keyword evidence="1 5" id="KW-0489">Methyltransferase</keyword>
<comment type="similarity">
    <text evidence="5">Belongs to the class I-like SAM-binding methyltransferase superfamily. RsmB/NOP family.</text>
</comment>
<reference evidence="7 8" key="1">
    <citation type="journal article" date="2010" name="Stand. Genomic Sci.">
        <title>Complete genome sequence of Denitrovibrio acetiphilus type strain (N2460).</title>
        <authorList>
            <person name="Kiss H."/>
            <person name="Lang E."/>
            <person name="Lapidus A."/>
            <person name="Copeland A."/>
            <person name="Nolan M."/>
            <person name="Glavina Del Rio T."/>
            <person name="Chen F."/>
            <person name="Lucas S."/>
            <person name="Tice H."/>
            <person name="Cheng J.F."/>
            <person name="Han C."/>
            <person name="Goodwin L."/>
            <person name="Pitluck S."/>
            <person name="Liolios K."/>
            <person name="Pati A."/>
            <person name="Ivanova N."/>
            <person name="Mavromatis K."/>
            <person name="Chen A."/>
            <person name="Palaniappan K."/>
            <person name="Land M."/>
            <person name="Hauser L."/>
            <person name="Chang Y.J."/>
            <person name="Jeffries C.D."/>
            <person name="Detter J.C."/>
            <person name="Brettin T."/>
            <person name="Spring S."/>
            <person name="Rohde M."/>
            <person name="Goker M."/>
            <person name="Woyke T."/>
            <person name="Bristow J."/>
            <person name="Eisen J.A."/>
            <person name="Markowitz V."/>
            <person name="Hugenholtz P."/>
            <person name="Kyrpides N.C."/>
            <person name="Klenk H.P."/>
        </authorList>
    </citation>
    <scope>NUCLEOTIDE SEQUENCE [LARGE SCALE GENOMIC DNA]</scope>
    <source>
        <strain evidence="8">DSM 12809 / NBRC 114555 / N2460</strain>
    </source>
</reference>
<dbReference type="Gene3D" id="3.10.450.720">
    <property type="match status" value="1"/>
</dbReference>
<dbReference type="AlphaFoldDB" id="D4H733"/>
<dbReference type="CDD" id="cd02440">
    <property type="entry name" value="AdoMet_MTases"/>
    <property type="match status" value="1"/>
</dbReference>
<dbReference type="PRINTS" id="PR02008">
    <property type="entry name" value="RCMTFAMILY"/>
</dbReference>
<name>D4H733_DENA2</name>
<dbReference type="RefSeq" id="WP_013012222.1">
    <property type="nucleotide sequence ID" value="NC_013943.1"/>
</dbReference>
<gene>
    <name evidence="7" type="ordered locus">Dacet_2987</name>
</gene>
<dbReference type="InterPro" id="IPR023267">
    <property type="entry name" value="RCMT"/>
</dbReference>
<protein>
    <submittedName>
        <fullName evidence="7">Fmu (Sun) domain protein</fullName>
    </submittedName>
</protein>
<evidence type="ECO:0000256" key="5">
    <source>
        <dbReference type="PROSITE-ProRule" id="PRU01023"/>
    </source>
</evidence>
<dbReference type="Gene3D" id="3.40.50.150">
    <property type="entry name" value="Vaccinia Virus protein VP39"/>
    <property type="match status" value="1"/>
</dbReference>
<feature type="binding site" evidence="5">
    <location>
        <position position="181"/>
    </location>
    <ligand>
        <name>S-adenosyl-L-methionine</name>
        <dbReference type="ChEBI" id="CHEBI:59789"/>
    </ligand>
</feature>
<keyword evidence="2 5" id="KW-0808">Transferase</keyword>
<evidence type="ECO:0000256" key="2">
    <source>
        <dbReference type="ARBA" id="ARBA00022679"/>
    </source>
</evidence>
<dbReference type="PROSITE" id="PS51686">
    <property type="entry name" value="SAM_MT_RSMB_NOP"/>
    <property type="match status" value="1"/>
</dbReference>
<dbReference type="InterPro" id="IPR049560">
    <property type="entry name" value="MeTrfase_RsmB-F_NOP2_cat"/>
</dbReference>
<dbReference type="eggNOG" id="COG0144">
    <property type="taxonomic scope" value="Bacteria"/>
</dbReference>
<dbReference type="InParanoid" id="D4H733"/>
<dbReference type="SUPFAM" id="SSF53335">
    <property type="entry name" value="S-adenosyl-L-methionine-dependent methyltransferases"/>
    <property type="match status" value="1"/>
</dbReference>
<dbReference type="InterPro" id="IPR029063">
    <property type="entry name" value="SAM-dependent_MTases_sf"/>
</dbReference>
<feature type="binding site" evidence="5">
    <location>
        <position position="136"/>
    </location>
    <ligand>
        <name>S-adenosyl-L-methionine</name>
        <dbReference type="ChEBI" id="CHEBI:59789"/>
    </ligand>
</feature>
<dbReference type="Pfam" id="PF01189">
    <property type="entry name" value="Methyltr_RsmB-F"/>
    <property type="match status" value="1"/>
</dbReference>
<dbReference type="GO" id="GO:0003723">
    <property type="term" value="F:RNA binding"/>
    <property type="evidence" value="ECO:0007669"/>
    <property type="project" value="UniProtKB-UniRule"/>
</dbReference>
<dbReference type="Proteomes" id="UP000002012">
    <property type="component" value="Chromosome"/>
</dbReference>
<keyword evidence="4 5" id="KW-0694">RNA-binding</keyword>
<keyword evidence="8" id="KW-1185">Reference proteome</keyword>
<evidence type="ECO:0000259" key="6">
    <source>
        <dbReference type="PROSITE" id="PS51686"/>
    </source>
</evidence>
<feature type="domain" description="SAM-dependent MTase RsmB/NOP-type" evidence="6">
    <location>
        <begin position="19"/>
        <end position="299"/>
    </location>
</feature>
<organism evidence="7 8">
    <name type="scientific">Denitrovibrio acetiphilus (strain DSM 12809 / NBRC 114555 / N2460)</name>
    <dbReference type="NCBI Taxonomy" id="522772"/>
    <lineage>
        <taxon>Bacteria</taxon>
        <taxon>Pseudomonadati</taxon>
        <taxon>Deferribacterota</taxon>
        <taxon>Deferribacteres</taxon>
        <taxon>Deferribacterales</taxon>
        <taxon>Geovibrionaceae</taxon>
        <taxon>Denitrovibrio</taxon>
    </lineage>
</organism>
<dbReference type="KEGG" id="dap:Dacet_2987"/>
<feature type="active site" description="Nucleophile" evidence="5">
    <location>
        <position position="234"/>
    </location>
</feature>
<dbReference type="HOGENOM" id="CLU_005316_6_2_0"/>
<feature type="binding site" evidence="5">
    <location>
        <begin position="112"/>
        <end position="118"/>
    </location>
    <ligand>
        <name>S-adenosyl-L-methionine</name>
        <dbReference type="ChEBI" id="CHEBI:59789"/>
    </ligand>
</feature>
<sequence length="441" mass="49485">MLNNAFIEKYSQIVGEQTERFFSALEGARSKYIRVASSRCADYLSELAEMGVELSEAEGLPKVYKVESGEDKLTGSIGFQTGGFYIMNPSSVFAADTLCRLMPDYPYILDVASAPGGKTCAIADLLGNRCAIIANEPSGKRMKSLQFNIEKYGAYSVRTIGKDGRNLHKTFDRFFDGILLDAPCSNENKIGRNKTVNSEWCQELVERMAKLQKEIASSAFETLKEGGVMVYSTCTFSVEENEEVIRHILDNFDCELVDINRGEHTGGLSGDGSIDPYVVRYMPHTDIYDGFFISAVRRKGDDGEGEAYTRTKTDKSVSSFFDTFPEYVEVYEKGSSLYLTTQMERSINFSKNGILLAKRQGELSSQAFWQLADMLKDGLSSQISLESAQRYLKGFDIEKVQDYHGPALYYNTIPVGMTKPVGDMLKNKLDRYFLYGKNIEW</sequence>
<evidence type="ECO:0000256" key="4">
    <source>
        <dbReference type="ARBA" id="ARBA00022884"/>
    </source>
</evidence>
<proteinExistence type="inferred from homology"/>
<dbReference type="GO" id="GO:0008173">
    <property type="term" value="F:RNA methyltransferase activity"/>
    <property type="evidence" value="ECO:0007669"/>
    <property type="project" value="InterPro"/>
</dbReference>
<accession>D4H733</accession>